<gene>
    <name evidence="4" type="ORF">Zmor_019148</name>
</gene>
<dbReference type="EMBL" id="JALNTZ010000588">
    <property type="protein sequence ID" value="KAJ3632139.1"/>
    <property type="molecule type" value="Genomic_DNA"/>
</dbReference>
<dbReference type="Proteomes" id="UP001168821">
    <property type="component" value="Unassembled WGS sequence"/>
</dbReference>
<feature type="repeat" description="WD" evidence="3">
    <location>
        <begin position="80"/>
        <end position="112"/>
    </location>
</feature>
<evidence type="ECO:0000313" key="4">
    <source>
        <dbReference type="EMBL" id="KAJ3632139.1"/>
    </source>
</evidence>
<dbReference type="PROSITE" id="PS50294">
    <property type="entry name" value="WD_REPEATS_REGION"/>
    <property type="match status" value="1"/>
</dbReference>
<dbReference type="PROSITE" id="PS50082">
    <property type="entry name" value="WD_REPEATS_2"/>
    <property type="match status" value="1"/>
</dbReference>
<sequence length="131" mass="14197">MSIALSADSRYALVSLQSQHIHLWDLHEAKLVKKFSGPTQGRFVIRSCFGGHNDSFVLSGSEDYNVYIWHRHSGCLLNILKGHTGTVNSVSWNPNNNGTLASASDDGTILIWGAKPLDQPAGNNSSSSNVC</sequence>
<dbReference type="SUPFAM" id="SSF50978">
    <property type="entry name" value="WD40 repeat-like"/>
    <property type="match status" value="1"/>
</dbReference>
<keyword evidence="2" id="KW-0677">Repeat</keyword>
<keyword evidence="5" id="KW-1185">Reference proteome</keyword>
<dbReference type="SMART" id="SM00320">
    <property type="entry name" value="WD40"/>
    <property type="match status" value="2"/>
</dbReference>
<dbReference type="Pfam" id="PF00400">
    <property type="entry name" value="WD40"/>
    <property type="match status" value="2"/>
</dbReference>
<evidence type="ECO:0000256" key="2">
    <source>
        <dbReference type="ARBA" id="ARBA00022737"/>
    </source>
</evidence>
<evidence type="ECO:0008006" key="6">
    <source>
        <dbReference type="Google" id="ProtNLM"/>
    </source>
</evidence>
<evidence type="ECO:0000256" key="1">
    <source>
        <dbReference type="ARBA" id="ARBA00022574"/>
    </source>
</evidence>
<evidence type="ECO:0000313" key="5">
    <source>
        <dbReference type="Proteomes" id="UP001168821"/>
    </source>
</evidence>
<dbReference type="AlphaFoldDB" id="A0AA38M027"/>
<evidence type="ECO:0000256" key="3">
    <source>
        <dbReference type="PROSITE-ProRule" id="PRU00221"/>
    </source>
</evidence>
<dbReference type="PANTHER" id="PTHR22838">
    <property type="entry name" value="WD REPEAT PROTEIN 26-RELATED"/>
    <property type="match status" value="1"/>
</dbReference>
<comment type="caution">
    <text evidence="4">The sequence shown here is derived from an EMBL/GenBank/DDBJ whole genome shotgun (WGS) entry which is preliminary data.</text>
</comment>
<protein>
    <recommendedName>
        <fullName evidence="6">WD repeat-containing protein 26</fullName>
    </recommendedName>
</protein>
<dbReference type="PANTHER" id="PTHR22838:SF0">
    <property type="entry name" value="WD REPEAT-CONTAINING PROTEIN 26"/>
    <property type="match status" value="1"/>
</dbReference>
<dbReference type="Gene3D" id="2.130.10.10">
    <property type="entry name" value="YVTN repeat-like/Quinoprotein amine dehydrogenase"/>
    <property type="match status" value="2"/>
</dbReference>
<dbReference type="InterPro" id="IPR001680">
    <property type="entry name" value="WD40_rpt"/>
</dbReference>
<proteinExistence type="predicted"/>
<reference evidence="4" key="1">
    <citation type="journal article" date="2023" name="G3 (Bethesda)">
        <title>Whole genome assemblies of Zophobas morio and Tenebrio molitor.</title>
        <authorList>
            <person name="Kaur S."/>
            <person name="Stinson S.A."/>
            <person name="diCenzo G.C."/>
        </authorList>
    </citation>
    <scope>NUCLEOTIDE SEQUENCE</scope>
    <source>
        <strain evidence="4">QUZm001</strain>
    </source>
</reference>
<dbReference type="InterPro" id="IPR015943">
    <property type="entry name" value="WD40/YVTN_repeat-like_dom_sf"/>
</dbReference>
<organism evidence="4 5">
    <name type="scientific">Zophobas morio</name>
    <dbReference type="NCBI Taxonomy" id="2755281"/>
    <lineage>
        <taxon>Eukaryota</taxon>
        <taxon>Metazoa</taxon>
        <taxon>Ecdysozoa</taxon>
        <taxon>Arthropoda</taxon>
        <taxon>Hexapoda</taxon>
        <taxon>Insecta</taxon>
        <taxon>Pterygota</taxon>
        <taxon>Neoptera</taxon>
        <taxon>Endopterygota</taxon>
        <taxon>Coleoptera</taxon>
        <taxon>Polyphaga</taxon>
        <taxon>Cucujiformia</taxon>
        <taxon>Tenebrionidae</taxon>
        <taxon>Zophobas</taxon>
    </lineage>
</organism>
<accession>A0AA38M027</accession>
<keyword evidence="1 3" id="KW-0853">WD repeat</keyword>
<dbReference type="InterPro" id="IPR036322">
    <property type="entry name" value="WD40_repeat_dom_sf"/>
</dbReference>
<name>A0AA38M027_9CUCU</name>
<dbReference type="InterPro" id="IPR051350">
    <property type="entry name" value="WD_repeat-ST_regulator"/>
</dbReference>